<keyword evidence="3 4" id="KW-0620">Polyamine biosynthesis</keyword>
<evidence type="ECO:0000256" key="2">
    <source>
        <dbReference type="ARBA" id="ARBA00022679"/>
    </source>
</evidence>
<dbReference type="PATRIC" id="fig|1555112.3.peg.2380"/>
<dbReference type="Proteomes" id="UP000065807">
    <property type="component" value="Chromosome"/>
</dbReference>
<evidence type="ECO:0000313" key="7">
    <source>
        <dbReference type="EMBL" id="BAS28175.1"/>
    </source>
</evidence>
<feature type="domain" description="PABS" evidence="6">
    <location>
        <begin position="202"/>
        <end position="445"/>
    </location>
</feature>
<proteinExistence type="inferred from homology"/>
<reference evidence="8" key="2">
    <citation type="journal article" date="2016" name="Int. J. Syst. Evol. Microbiol.">
        <title>Complete genome sequence and cell structure of Limnochorda pilosa, a Gram-negative spore-former within the phylum Firmicutes.</title>
        <authorList>
            <person name="Watanabe M."/>
            <person name="Kojima H."/>
            <person name="Fukui M."/>
        </authorList>
    </citation>
    <scope>NUCLEOTIDE SEQUENCE [LARGE SCALE GENOMIC DNA]</scope>
    <source>
        <strain evidence="8">HC45</strain>
    </source>
</reference>
<dbReference type="CDD" id="cd02440">
    <property type="entry name" value="AdoMet_MTases"/>
    <property type="match status" value="1"/>
</dbReference>
<organism evidence="7 8">
    <name type="scientific">Limnochorda pilosa</name>
    <dbReference type="NCBI Taxonomy" id="1555112"/>
    <lineage>
        <taxon>Bacteria</taxon>
        <taxon>Bacillati</taxon>
        <taxon>Bacillota</taxon>
        <taxon>Limnochordia</taxon>
        <taxon>Limnochordales</taxon>
        <taxon>Limnochordaceae</taxon>
        <taxon>Limnochorda</taxon>
    </lineage>
</organism>
<evidence type="ECO:0000259" key="6">
    <source>
        <dbReference type="PROSITE" id="PS51006"/>
    </source>
</evidence>
<dbReference type="RefSeq" id="WP_144440448.1">
    <property type="nucleotide sequence ID" value="NZ_AP014924.1"/>
</dbReference>
<dbReference type="GO" id="GO:0010487">
    <property type="term" value="F:thermospermine synthase activity"/>
    <property type="evidence" value="ECO:0007669"/>
    <property type="project" value="TreeGrafter"/>
</dbReference>
<dbReference type="OrthoDB" id="9761985at2"/>
<feature type="active site" description="Proton acceptor" evidence="4">
    <location>
        <position position="360"/>
    </location>
</feature>
<dbReference type="GO" id="GO:0006596">
    <property type="term" value="P:polyamine biosynthetic process"/>
    <property type="evidence" value="ECO:0007669"/>
    <property type="project" value="UniProtKB-UniRule"/>
</dbReference>
<comment type="similarity">
    <text evidence="1">Belongs to the spermidine/spermine synthase family.</text>
</comment>
<evidence type="ECO:0000256" key="5">
    <source>
        <dbReference type="SAM" id="Phobius"/>
    </source>
</evidence>
<dbReference type="NCBIfam" id="NF037959">
    <property type="entry name" value="MFS_SpdSyn"/>
    <property type="match status" value="1"/>
</dbReference>
<keyword evidence="8" id="KW-1185">Reference proteome</keyword>
<dbReference type="Gene3D" id="3.40.50.150">
    <property type="entry name" value="Vaccinia Virus protein VP39"/>
    <property type="match status" value="1"/>
</dbReference>
<gene>
    <name evidence="7" type="ORF">LIP_2334</name>
</gene>
<dbReference type="SUPFAM" id="SSF53335">
    <property type="entry name" value="S-adenosyl-L-methionine-dependent methyltransferases"/>
    <property type="match status" value="1"/>
</dbReference>
<evidence type="ECO:0000313" key="8">
    <source>
        <dbReference type="Proteomes" id="UP000065807"/>
    </source>
</evidence>
<dbReference type="KEGG" id="lpil:LIP_2334"/>
<protein>
    <submittedName>
        <fullName evidence="7">Spermine synthase</fullName>
    </submittedName>
</protein>
<dbReference type="Pfam" id="PF01564">
    <property type="entry name" value="Spermine_synth"/>
    <property type="match status" value="1"/>
</dbReference>
<keyword evidence="5" id="KW-0812">Transmembrane</keyword>
<sequence>MVAVIVFLSGAATMALELAGSRLLAPSFGNSIAVWGALIGVILAALSLGYVAGGRLADRWPSWATLASVLAVASVYTALLPLLAPLATAGGAASRDPRWGALLAAVNLFLVPSLALGAVSPIAMRMAAVSVERVGRTAGNLYGLSTAGSIVGTLATSFYLVPLLGIRSFFQWLAMGLWVLTLVALVQAVRRRSVPVARPGMWVWLVVVAAPLLVGFASARQAQDTGLVYEADSLYHHIRVREAGGIRYLHFDNSWQSALDLTRPEEPVFTYIRQMDVGLLFQPDPRRALFVGLGAGTAPERYTRLLPELRAEVAELDPAVVDVARRFFGLEETERLQVTAVDGRQYVRRAQGPYDWVVLDAYYSDAIPFHLTTREFFQEVRSVLAPGGAVISNVIGALEGPEAAFLASMVHTLESVFPQVYLFPAQGASARMPQNVIVVATLEEQRVGPEELMSRARAIEEQGGPAGLTRSTARLVDGMEGVEEAPLLTDDRAPVEWLQRIS</sequence>
<dbReference type="PANTHER" id="PTHR43317">
    <property type="entry name" value="THERMOSPERMINE SYNTHASE ACAULIS5"/>
    <property type="match status" value="1"/>
</dbReference>
<feature type="transmembrane region" description="Helical" evidence="5">
    <location>
        <begin position="169"/>
        <end position="189"/>
    </location>
</feature>
<accession>A0A0K2SM49</accession>
<reference evidence="8" key="1">
    <citation type="submission" date="2015-07" db="EMBL/GenBank/DDBJ databases">
        <title>Complete genome sequence and phylogenetic analysis of Limnochorda pilosa.</title>
        <authorList>
            <person name="Watanabe M."/>
            <person name="Kojima H."/>
            <person name="Fukui M."/>
        </authorList>
    </citation>
    <scope>NUCLEOTIDE SEQUENCE [LARGE SCALE GENOMIC DNA]</scope>
    <source>
        <strain evidence="8">HC45</strain>
    </source>
</reference>
<feature type="transmembrane region" description="Helical" evidence="5">
    <location>
        <begin position="201"/>
        <end position="219"/>
    </location>
</feature>
<dbReference type="EMBL" id="AP014924">
    <property type="protein sequence ID" value="BAS28175.1"/>
    <property type="molecule type" value="Genomic_DNA"/>
</dbReference>
<name>A0A0K2SM49_LIMPI</name>
<keyword evidence="5" id="KW-0472">Membrane</keyword>
<feature type="transmembrane region" description="Helical" evidence="5">
    <location>
        <begin position="63"/>
        <end position="87"/>
    </location>
</feature>
<feature type="transmembrane region" description="Helical" evidence="5">
    <location>
        <begin position="31"/>
        <end position="51"/>
    </location>
</feature>
<dbReference type="AlphaFoldDB" id="A0A0K2SM49"/>
<keyword evidence="2 4" id="KW-0808">Transferase</keyword>
<dbReference type="InterPro" id="IPR030374">
    <property type="entry name" value="PABS"/>
</dbReference>
<evidence type="ECO:0000256" key="1">
    <source>
        <dbReference type="ARBA" id="ARBA00007867"/>
    </source>
</evidence>
<feature type="transmembrane region" description="Helical" evidence="5">
    <location>
        <begin position="141"/>
        <end position="163"/>
    </location>
</feature>
<dbReference type="PROSITE" id="PS51006">
    <property type="entry name" value="PABS_2"/>
    <property type="match status" value="1"/>
</dbReference>
<evidence type="ECO:0000256" key="4">
    <source>
        <dbReference type="PROSITE-ProRule" id="PRU00354"/>
    </source>
</evidence>
<evidence type="ECO:0000256" key="3">
    <source>
        <dbReference type="ARBA" id="ARBA00023115"/>
    </source>
</evidence>
<dbReference type="PANTHER" id="PTHR43317:SF1">
    <property type="entry name" value="THERMOSPERMINE SYNTHASE ACAULIS5"/>
    <property type="match status" value="1"/>
</dbReference>
<dbReference type="InterPro" id="IPR029063">
    <property type="entry name" value="SAM-dependent_MTases_sf"/>
</dbReference>
<feature type="transmembrane region" description="Helical" evidence="5">
    <location>
        <begin position="99"/>
        <end position="120"/>
    </location>
</feature>
<keyword evidence="5" id="KW-1133">Transmembrane helix</keyword>